<feature type="compositionally biased region" description="Acidic residues" evidence="2">
    <location>
        <begin position="309"/>
        <end position="327"/>
    </location>
</feature>
<dbReference type="eggNOG" id="ENOG502SCJW">
    <property type="taxonomic scope" value="Eukaryota"/>
</dbReference>
<gene>
    <name evidence="4" type="ORF">MICPUN_102824</name>
</gene>
<feature type="compositionally biased region" description="Low complexity" evidence="2">
    <location>
        <begin position="491"/>
        <end position="503"/>
    </location>
</feature>
<protein>
    <recommendedName>
        <fullName evidence="3">Bud22 domain-containing protein</fullName>
    </recommendedName>
</protein>
<evidence type="ECO:0000256" key="1">
    <source>
        <dbReference type="ARBA" id="ARBA00023054"/>
    </source>
</evidence>
<dbReference type="OrthoDB" id="10670403at2759"/>
<dbReference type="PANTHER" id="PTHR23325">
    <property type="entry name" value="SERUM RESPONSE FACTOR-BINDING"/>
    <property type="match status" value="1"/>
</dbReference>
<feature type="compositionally biased region" description="Low complexity" evidence="2">
    <location>
        <begin position="415"/>
        <end position="429"/>
    </location>
</feature>
<evidence type="ECO:0000256" key="2">
    <source>
        <dbReference type="SAM" id="MobiDB-lite"/>
    </source>
</evidence>
<feature type="compositionally biased region" description="Basic and acidic residues" evidence="2">
    <location>
        <begin position="283"/>
        <end position="297"/>
    </location>
</feature>
<evidence type="ECO:0000313" key="5">
    <source>
        <dbReference type="Proteomes" id="UP000002009"/>
    </source>
</evidence>
<dbReference type="STRING" id="296587.C1FHL0"/>
<evidence type="ECO:0000259" key="3">
    <source>
        <dbReference type="Pfam" id="PF09073"/>
    </source>
</evidence>
<dbReference type="InterPro" id="IPR037393">
    <property type="entry name" value="Bud22/SRFB1"/>
</dbReference>
<feature type="compositionally biased region" description="Acidic residues" evidence="2">
    <location>
        <begin position="271"/>
        <end position="282"/>
    </location>
</feature>
<dbReference type="AlphaFoldDB" id="C1FHL0"/>
<feature type="domain" description="Bud22" evidence="3">
    <location>
        <begin position="31"/>
        <end position="407"/>
    </location>
</feature>
<keyword evidence="1" id="KW-0175">Coiled coil</keyword>
<feature type="compositionally biased region" description="Basic residues" evidence="2">
    <location>
        <begin position="362"/>
        <end position="375"/>
    </location>
</feature>
<dbReference type="InterPro" id="IPR015158">
    <property type="entry name" value="Bud22_dom"/>
</dbReference>
<evidence type="ECO:0000313" key="4">
    <source>
        <dbReference type="EMBL" id="ACO69839.1"/>
    </source>
</evidence>
<feature type="compositionally biased region" description="Basic and acidic residues" evidence="2">
    <location>
        <begin position="202"/>
        <end position="225"/>
    </location>
</feature>
<dbReference type="KEGG" id="mis:MICPUN_102824"/>
<reference evidence="4 5" key="1">
    <citation type="journal article" date="2009" name="Science">
        <title>Green evolution and dynamic adaptations revealed by genomes of the marine picoeukaryotes Micromonas.</title>
        <authorList>
            <person name="Worden A.Z."/>
            <person name="Lee J.H."/>
            <person name="Mock T."/>
            <person name="Rouze P."/>
            <person name="Simmons M.P."/>
            <person name="Aerts A.L."/>
            <person name="Allen A.E."/>
            <person name="Cuvelier M.L."/>
            <person name="Derelle E."/>
            <person name="Everett M.V."/>
            <person name="Foulon E."/>
            <person name="Grimwood J."/>
            <person name="Gundlach H."/>
            <person name="Henrissat B."/>
            <person name="Napoli C."/>
            <person name="McDonald S.M."/>
            <person name="Parker M.S."/>
            <person name="Rombauts S."/>
            <person name="Salamov A."/>
            <person name="Von Dassow P."/>
            <person name="Badger J.H."/>
            <person name="Coutinho P.M."/>
            <person name="Demir E."/>
            <person name="Dubchak I."/>
            <person name="Gentemann C."/>
            <person name="Eikrem W."/>
            <person name="Gready J.E."/>
            <person name="John U."/>
            <person name="Lanier W."/>
            <person name="Lindquist E.A."/>
            <person name="Lucas S."/>
            <person name="Mayer K.F."/>
            <person name="Moreau H."/>
            <person name="Not F."/>
            <person name="Otillar R."/>
            <person name="Panaud O."/>
            <person name="Pangilinan J."/>
            <person name="Paulsen I."/>
            <person name="Piegu B."/>
            <person name="Poliakov A."/>
            <person name="Robbens S."/>
            <person name="Schmutz J."/>
            <person name="Toulza E."/>
            <person name="Wyss T."/>
            <person name="Zelensky A."/>
            <person name="Zhou K."/>
            <person name="Armbrust E.V."/>
            <person name="Bhattacharya D."/>
            <person name="Goodenough U.W."/>
            <person name="Van de Peer Y."/>
            <person name="Grigoriev I.V."/>
        </authorList>
    </citation>
    <scope>NUCLEOTIDE SEQUENCE [LARGE SCALE GENOMIC DNA]</scope>
    <source>
        <strain evidence="5">RCC299 / NOUM17</strain>
    </source>
</reference>
<dbReference type="PANTHER" id="PTHR23325:SF1">
    <property type="entry name" value="SERUM RESPONSE FACTOR-BINDING PROTEIN 1"/>
    <property type="match status" value="1"/>
</dbReference>
<feature type="compositionally biased region" description="Acidic residues" evidence="2">
    <location>
        <begin position="243"/>
        <end position="258"/>
    </location>
</feature>
<name>C1FHL0_MICCC</name>
<feature type="compositionally biased region" description="Basic and acidic residues" evidence="2">
    <location>
        <begin position="389"/>
        <end position="411"/>
    </location>
</feature>
<feature type="compositionally biased region" description="Basic and acidic residues" evidence="2">
    <location>
        <begin position="345"/>
        <end position="361"/>
    </location>
</feature>
<dbReference type="Pfam" id="PF09073">
    <property type="entry name" value="BUD22"/>
    <property type="match status" value="1"/>
</dbReference>
<accession>C1FHL0</accession>
<feature type="compositionally biased region" description="Basic and acidic residues" evidence="2">
    <location>
        <begin position="14"/>
        <end position="28"/>
    </location>
</feature>
<dbReference type="Proteomes" id="UP000002009">
    <property type="component" value="Chromosome 10"/>
</dbReference>
<dbReference type="GeneID" id="8247138"/>
<dbReference type="EMBL" id="CP001576">
    <property type="protein sequence ID" value="ACO69839.1"/>
    <property type="molecule type" value="Genomic_DNA"/>
</dbReference>
<feature type="region of interest" description="Disordered" evidence="2">
    <location>
        <begin position="1"/>
        <end position="30"/>
    </location>
</feature>
<organism evidence="4 5">
    <name type="scientific">Micromonas commoda (strain RCC299 / NOUM17 / CCMP2709)</name>
    <name type="common">Picoplanktonic green alga</name>
    <dbReference type="NCBI Taxonomy" id="296587"/>
    <lineage>
        <taxon>Eukaryota</taxon>
        <taxon>Viridiplantae</taxon>
        <taxon>Chlorophyta</taxon>
        <taxon>Mamiellophyceae</taxon>
        <taxon>Mamiellales</taxon>
        <taxon>Mamiellaceae</taxon>
        <taxon>Micromonas</taxon>
    </lineage>
</organism>
<dbReference type="OMA" id="FGQNANH"/>
<feature type="region of interest" description="Disordered" evidence="2">
    <location>
        <begin position="202"/>
        <end position="557"/>
    </location>
</feature>
<dbReference type="InParanoid" id="C1FHL0"/>
<dbReference type="RefSeq" id="XP_002508581.1">
    <property type="nucleotide sequence ID" value="XM_002508535.1"/>
</dbReference>
<sequence>MGPQGKRWPKWKQRRDNSGDDVTEENRQKKLHHGIKCIRKALKKARTFEEQKIKRRTAQATAAAKSGGKKPTIVASAALLDADKLAQQLVAVKALDLEALGSYMGRATYDAVLASRDAPTAEKALPTADETETATAETAVGPGAIEAAGVQQALVVARRILAAACVRTEVNALQEKLVLVGDRQEWAKGRLEREELRRLAKEEATAAKEKAKEEAEKAKQEEKDRTKHRGPGAVDDGKVGSEGGDDSERESGDEEDDWSSGGEDDGRPDLSDSDDEDSDSDDIVIKDDDGELERFLAEEAANEGGDVGSSDDEEEEESESDPDEELPPELAKILGVEQKRKKGGNVKDEKKGAKKKAEPPAKKKPKKRMGQRARRAIAEAKFGQNANHIKAEREEQMRRERQAREQEEMAKMHPAWAAKRAAAAALAAAPKGTKVSFGDDGDAVGVQKLKRTSEGAQVRNERDGKKSTTPKPKAPKPPKVHIEIKGGTGEVVGKVTKPMGPSGAKKDDDKSAKKKPSGGYDGYNPDAAESHPAWAAKRKAAEQATAKPAGKKIKFDD</sequence>
<proteinExistence type="predicted"/>
<keyword evidence="5" id="KW-1185">Reference proteome</keyword>